<organism evidence="2 3">
    <name type="scientific">Methylomonas koyamae</name>
    <dbReference type="NCBI Taxonomy" id="702114"/>
    <lineage>
        <taxon>Bacteria</taxon>
        <taxon>Pseudomonadati</taxon>
        <taxon>Pseudomonadota</taxon>
        <taxon>Gammaproteobacteria</taxon>
        <taxon>Methylococcales</taxon>
        <taxon>Methylococcaceae</taxon>
        <taxon>Methylomonas</taxon>
    </lineage>
</organism>
<gene>
    <name evidence="2" type="ORF">A1356_01255</name>
</gene>
<keyword evidence="1" id="KW-0472">Membrane</keyword>
<keyword evidence="1" id="KW-1133">Transmembrane helix</keyword>
<feature type="transmembrane region" description="Helical" evidence="1">
    <location>
        <begin position="6"/>
        <end position="27"/>
    </location>
</feature>
<keyword evidence="3" id="KW-1185">Reference proteome</keyword>
<evidence type="ECO:0000313" key="2">
    <source>
        <dbReference type="EMBL" id="OAI24365.1"/>
    </source>
</evidence>
<dbReference type="RefSeq" id="WP_064028388.1">
    <property type="nucleotide sequence ID" value="NZ_LUUL01000091.1"/>
</dbReference>
<reference evidence="2 3" key="1">
    <citation type="submission" date="2016-03" db="EMBL/GenBank/DDBJ databases">
        <authorList>
            <person name="Heylen K."/>
            <person name="De Vos P."/>
            <person name="Vekeman B."/>
        </authorList>
    </citation>
    <scope>NUCLEOTIDE SEQUENCE [LARGE SCALE GENOMIC DNA]</scope>
    <source>
        <strain evidence="2 3">R-49807</strain>
    </source>
</reference>
<dbReference type="AlphaFoldDB" id="A0AA91DAZ7"/>
<evidence type="ECO:0000256" key="1">
    <source>
        <dbReference type="SAM" id="Phobius"/>
    </source>
</evidence>
<protein>
    <submittedName>
        <fullName evidence="2">Uncharacterized protein</fullName>
    </submittedName>
</protein>
<proteinExistence type="predicted"/>
<dbReference type="EMBL" id="LUUL01000091">
    <property type="protein sequence ID" value="OAI24365.1"/>
    <property type="molecule type" value="Genomic_DNA"/>
</dbReference>
<comment type="caution">
    <text evidence="2">The sequence shown here is derived from an EMBL/GenBank/DDBJ whole genome shotgun (WGS) entry which is preliminary data.</text>
</comment>
<keyword evidence="1" id="KW-0812">Transmembrane</keyword>
<evidence type="ECO:0000313" key="3">
    <source>
        <dbReference type="Proteomes" id="UP000077734"/>
    </source>
</evidence>
<sequence length="121" mass="13491">MGKAIVLVVFIVAFIAFAIIKLVFFGVKEAYKAAFNPHSDDEKIKQVVALCYAGVHDVMAKHYDGNTQLLPGIMITLIPMVQSLILEHGYQVPREVAESIVRNSIINGGYATEEEIRHIYE</sequence>
<name>A0AA91DAZ7_9GAMM</name>
<accession>A0AA91DAZ7</accession>
<dbReference type="Proteomes" id="UP000077734">
    <property type="component" value="Unassembled WGS sequence"/>
</dbReference>